<dbReference type="AlphaFoldDB" id="Q7M8T1"/>
<feature type="modified residue" description="4-aspartylphosphate" evidence="6">
    <location>
        <position position="61"/>
    </location>
</feature>
<dbReference type="InterPro" id="IPR001789">
    <property type="entry name" value="Sig_transdc_resp-reg_receiver"/>
</dbReference>
<evidence type="ECO:0000259" key="8">
    <source>
        <dbReference type="PROSITE" id="PS50110"/>
    </source>
</evidence>
<dbReference type="SUPFAM" id="SSF52172">
    <property type="entry name" value="CheY-like"/>
    <property type="match status" value="1"/>
</dbReference>
<dbReference type="SMART" id="SM00448">
    <property type="entry name" value="REC"/>
    <property type="match status" value="1"/>
</dbReference>
<evidence type="ECO:0000256" key="2">
    <source>
        <dbReference type="ARBA" id="ARBA00023012"/>
    </source>
</evidence>
<proteinExistence type="predicted"/>
<dbReference type="InterPro" id="IPR011006">
    <property type="entry name" value="CheY-like_superfamily"/>
</dbReference>
<dbReference type="STRING" id="273121.WS1434"/>
<dbReference type="Gene3D" id="3.40.50.2300">
    <property type="match status" value="1"/>
</dbReference>
<evidence type="ECO:0000313" key="10">
    <source>
        <dbReference type="EMBL" id="CAE10495.1"/>
    </source>
</evidence>
<protein>
    <submittedName>
        <fullName evidence="10">PUTATIVE TWO-COMPONENT REGULATOR</fullName>
    </submittedName>
</protein>
<keyword evidence="2" id="KW-0902">Two-component regulatory system</keyword>
<evidence type="ECO:0000256" key="3">
    <source>
        <dbReference type="ARBA" id="ARBA00023015"/>
    </source>
</evidence>
<name>Q7M8T1_WOLSU</name>
<dbReference type="HOGENOM" id="CLU_000445_30_3_7"/>
<dbReference type="Pfam" id="PF00486">
    <property type="entry name" value="Trans_reg_C"/>
    <property type="match status" value="1"/>
</dbReference>
<dbReference type="PANTHER" id="PTHR48111:SF1">
    <property type="entry name" value="TWO-COMPONENT RESPONSE REGULATOR ORR33"/>
    <property type="match status" value="1"/>
</dbReference>
<keyword evidence="11" id="KW-1185">Reference proteome</keyword>
<evidence type="ECO:0000256" key="5">
    <source>
        <dbReference type="ARBA" id="ARBA00023163"/>
    </source>
</evidence>
<dbReference type="Gene3D" id="1.10.10.10">
    <property type="entry name" value="Winged helix-like DNA-binding domain superfamily/Winged helix DNA-binding domain"/>
    <property type="match status" value="1"/>
</dbReference>
<keyword evidence="1 6" id="KW-0597">Phosphoprotein</keyword>
<dbReference type="InterPro" id="IPR001867">
    <property type="entry name" value="OmpR/PhoB-type_DNA-bd"/>
</dbReference>
<evidence type="ECO:0000256" key="7">
    <source>
        <dbReference type="PROSITE-ProRule" id="PRU01091"/>
    </source>
</evidence>
<dbReference type="GO" id="GO:0006355">
    <property type="term" value="P:regulation of DNA-templated transcription"/>
    <property type="evidence" value="ECO:0007669"/>
    <property type="project" value="InterPro"/>
</dbReference>
<dbReference type="CDD" id="cd00383">
    <property type="entry name" value="trans_reg_C"/>
    <property type="match status" value="1"/>
</dbReference>
<dbReference type="Pfam" id="PF00072">
    <property type="entry name" value="Response_reg"/>
    <property type="match status" value="1"/>
</dbReference>
<dbReference type="PROSITE" id="PS50110">
    <property type="entry name" value="RESPONSE_REGULATORY"/>
    <property type="match status" value="1"/>
</dbReference>
<evidence type="ECO:0000256" key="4">
    <source>
        <dbReference type="ARBA" id="ARBA00023125"/>
    </source>
</evidence>
<evidence type="ECO:0000256" key="1">
    <source>
        <dbReference type="ARBA" id="ARBA00022553"/>
    </source>
</evidence>
<dbReference type="InterPro" id="IPR039420">
    <property type="entry name" value="WalR-like"/>
</dbReference>
<dbReference type="SMART" id="SM00862">
    <property type="entry name" value="Trans_reg_C"/>
    <property type="match status" value="1"/>
</dbReference>
<feature type="DNA-binding region" description="OmpR/PhoB-type" evidence="7">
    <location>
        <begin position="134"/>
        <end position="227"/>
    </location>
</feature>
<dbReference type="EMBL" id="BX571660">
    <property type="protein sequence ID" value="CAE10495.1"/>
    <property type="molecule type" value="Genomic_DNA"/>
</dbReference>
<sequence length="227" mass="26676">MEAWQESLKNLTLLYVEDEEGIRRPMVDTLSYYLKEVYEAEDGEAGLECYYTHRPDIIFTDLKMPHRDGLWMVREIRKHDKHTPIAMITAHSDKEYLLSAVELKMEKYLIKPIALEELLHVLRLCIEDIEEERGIVLECGSVRFDLKNRLFIKEERETPLTQKESDFLALLLRKKGQLIPYEEIESQVWRGEFMSTDALRTLVKNLRKKLGIPCIKNHSLAGYSFEG</sequence>
<gene>
    <name evidence="10" type="ordered locus">WS1434</name>
</gene>
<reference evidence="10 11" key="1">
    <citation type="journal article" date="2003" name="Proc. Natl. Acad. Sci. U.S.A.">
        <title>Complete genome sequence and analysis of Wolinella succinogenes.</title>
        <authorList>
            <person name="Baar C."/>
            <person name="Eppinger M."/>
            <person name="Raddatz G."/>
            <person name="Simon JM."/>
            <person name="Lanz C."/>
            <person name="Klimmek O."/>
            <person name="Nandakumar R."/>
            <person name="Gross R."/>
            <person name="Rosinus A."/>
            <person name="Keller H."/>
            <person name="Jagtap P."/>
            <person name="Linke B."/>
            <person name="Meyer F."/>
            <person name="Lederer H."/>
            <person name="Schuster S.C."/>
        </authorList>
    </citation>
    <scope>NUCLEOTIDE SEQUENCE [LARGE SCALE GENOMIC DNA]</scope>
    <source>
        <strain evidence="11">ATCC 29543 / DSM 1740 / CCUG 13145 / JCM 31913 / LMG 7466 / NCTC 11488 / FDC 602W</strain>
    </source>
</reference>
<organism evidence="11">
    <name type="scientific">Wolinella succinogenes (strain ATCC 29543 / DSM 1740 / CCUG 13145 / JCM 31913 / LMG 7466 / NCTC 11488 / FDC 602W)</name>
    <name type="common">Vibrio succinogenes</name>
    <dbReference type="NCBI Taxonomy" id="273121"/>
    <lineage>
        <taxon>Bacteria</taxon>
        <taxon>Pseudomonadati</taxon>
        <taxon>Campylobacterota</taxon>
        <taxon>Epsilonproteobacteria</taxon>
        <taxon>Campylobacterales</taxon>
        <taxon>Helicobacteraceae</taxon>
        <taxon>Wolinella</taxon>
    </lineage>
</organism>
<dbReference type="InterPro" id="IPR036388">
    <property type="entry name" value="WH-like_DNA-bd_sf"/>
</dbReference>
<keyword evidence="5" id="KW-0804">Transcription</keyword>
<feature type="domain" description="OmpR/PhoB-type" evidence="9">
    <location>
        <begin position="134"/>
        <end position="227"/>
    </location>
</feature>
<feature type="domain" description="Response regulatory" evidence="8">
    <location>
        <begin position="12"/>
        <end position="126"/>
    </location>
</feature>
<dbReference type="Proteomes" id="UP000000422">
    <property type="component" value="Chromosome"/>
</dbReference>
<dbReference type="GO" id="GO:0000156">
    <property type="term" value="F:phosphorelay response regulator activity"/>
    <property type="evidence" value="ECO:0007669"/>
    <property type="project" value="TreeGrafter"/>
</dbReference>
<dbReference type="GO" id="GO:0005829">
    <property type="term" value="C:cytosol"/>
    <property type="evidence" value="ECO:0007669"/>
    <property type="project" value="TreeGrafter"/>
</dbReference>
<dbReference type="RefSeq" id="WP_011139280.1">
    <property type="nucleotide sequence ID" value="NC_005090.1"/>
</dbReference>
<dbReference type="PANTHER" id="PTHR48111">
    <property type="entry name" value="REGULATOR OF RPOS"/>
    <property type="match status" value="1"/>
</dbReference>
<evidence type="ECO:0000256" key="6">
    <source>
        <dbReference type="PROSITE-ProRule" id="PRU00169"/>
    </source>
</evidence>
<dbReference type="GO" id="GO:0032993">
    <property type="term" value="C:protein-DNA complex"/>
    <property type="evidence" value="ECO:0007669"/>
    <property type="project" value="TreeGrafter"/>
</dbReference>
<dbReference type="PROSITE" id="PS51755">
    <property type="entry name" value="OMPR_PHOB"/>
    <property type="match status" value="1"/>
</dbReference>
<dbReference type="eggNOG" id="COG0745">
    <property type="taxonomic scope" value="Bacteria"/>
</dbReference>
<keyword evidence="3" id="KW-0805">Transcription regulation</keyword>
<dbReference type="GO" id="GO:0000976">
    <property type="term" value="F:transcription cis-regulatory region binding"/>
    <property type="evidence" value="ECO:0007669"/>
    <property type="project" value="TreeGrafter"/>
</dbReference>
<evidence type="ECO:0000313" key="11">
    <source>
        <dbReference type="Proteomes" id="UP000000422"/>
    </source>
</evidence>
<keyword evidence="4 7" id="KW-0238">DNA-binding</keyword>
<evidence type="ECO:0000259" key="9">
    <source>
        <dbReference type="PROSITE" id="PS51755"/>
    </source>
</evidence>
<dbReference type="KEGG" id="wsu:WS1434"/>
<accession>Q7M8T1</accession>
<dbReference type="CDD" id="cd17536">
    <property type="entry name" value="REC_YesN-like"/>
    <property type="match status" value="1"/>
</dbReference>